<dbReference type="AlphaFoldDB" id="A0A1V6S6V6"/>
<dbReference type="OrthoDB" id="5415741at2759"/>
<name>A0A1V6S6V6_9EURO</name>
<protein>
    <submittedName>
        <fullName evidence="1">Uncharacterized protein</fullName>
    </submittedName>
</protein>
<reference evidence="2" key="1">
    <citation type="journal article" date="2017" name="Nat. Microbiol.">
        <title>Global analysis of biosynthetic gene clusters reveals vast potential of secondary metabolite production in Penicillium species.</title>
        <authorList>
            <person name="Nielsen J.C."/>
            <person name="Grijseels S."/>
            <person name="Prigent S."/>
            <person name="Ji B."/>
            <person name="Dainat J."/>
            <person name="Nielsen K.F."/>
            <person name="Frisvad J.C."/>
            <person name="Workman M."/>
            <person name="Nielsen J."/>
        </authorList>
    </citation>
    <scope>NUCLEOTIDE SEQUENCE [LARGE SCALE GENOMIC DNA]</scope>
    <source>
        <strain evidence="2">IBT 29486</strain>
    </source>
</reference>
<sequence>MRYGIAMGAVAVTMRATGASADNILEVIGISERAVDKIYKRALRRGFDPDSYPLDISEAMVVDAHRSGRHGREAKLAWHLKHRGWTLKDWKNVTWTNETSAILIHRR</sequence>
<keyword evidence="2" id="KW-1185">Reference proteome</keyword>
<evidence type="ECO:0000313" key="1">
    <source>
        <dbReference type="EMBL" id="OQE09454.1"/>
    </source>
</evidence>
<proteinExistence type="predicted"/>
<accession>A0A1V6S6V6</accession>
<evidence type="ECO:0000313" key="2">
    <source>
        <dbReference type="Proteomes" id="UP000191518"/>
    </source>
</evidence>
<comment type="caution">
    <text evidence="1">The sequence shown here is derived from an EMBL/GenBank/DDBJ whole genome shotgun (WGS) entry which is preliminary data.</text>
</comment>
<dbReference type="EMBL" id="MDYP01000006">
    <property type="protein sequence ID" value="OQE09454.1"/>
    <property type="molecule type" value="Genomic_DNA"/>
</dbReference>
<dbReference type="STRING" id="29845.A0A1V6S6V6"/>
<gene>
    <name evidence="1" type="ORF">PENVUL_c006G02795</name>
</gene>
<dbReference type="Proteomes" id="UP000191518">
    <property type="component" value="Unassembled WGS sequence"/>
</dbReference>
<organism evidence="1 2">
    <name type="scientific">Penicillium vulpinum</name>
    <dbReference type="NCBI Taxonomy" id="29845"/>
    <lineage>
        <taxon>Eukaryota</taxon>
        <taxon>Fungi</taxon>
        <taxon>Dikarya</taxon>
        <taxon>Ascomycota</taxon>
        <taxon>Pezizomycotina</taxon>
        <taxon>Eurotiomycetes</taxon>
        <taxon>Eurotiomycetidae</taxon>
        <taxon>Eurotiales</taxon>
        <taxon>Aspergillaceae</taxon>
        <taxon>Penicillium</taxon>
    </lineage>
</organism>